<reference evidence="1 2" key="1">
    <citation type="submission" date="2017-03" db="EMBL/GenBank/DDBJ databases">
        <authorList>
            <person name="Afonso C.L."/>
            <person name="Miller P.J."/>
            <person name="Scott M.A."/>
            <person name="Spackman E."/>
            <person name="Goraichik I."/>
            <person name="Dimitrov K.M."/>
            <person name="Suarez D.L."/>
            <person name="Swayne D.E."/>
        </authorList>
    </citation>
    <scope>NUCLEOTIDE SEQUENCE [LARGE SCALE GENOMIC DNA]</scope>
    <source>
        <strain evidence="1">PRJEB14757</strain>
    </source>
</reference>
<dbReference type="AlphaFoldDB" id="A0A1W1HE95"/>
<sequence length="50" mass="6235">MLMYIKDFTRKILNHHFLNKKILLFFLNFRDYLLFKFEISDNLYSSIKDS</sequence>
<keyword evidence="2" id="KW-1185">Reference proteome</keyword>
<dbReference type="EMBL" id="FWEV01000165">
    <property type="protein sequence ID" value="SLM30817.1"/>
    <property type="molecule type" value="Genomic_DNA"/>
</dbReference>
<name>A0A1W1HE95_9BACT</name>
<organism evidence="1 2">
    <name type="scientific">Desulfamplus magnetovallimortis</name>
    <dbReference type="NCBI Taxonomy" id="1246637"/>
    <lineage>
        <taxon>Bacteria</taxon>
        <taxon>Pseudomonadati</taxon>
        <taxon>Thermodesulfobacteriota</taxon>
        <taxon>Desulfobacteria</taxon>
        <taxon>Desulfobacterales</taxon>
        <taxon>Desulfobacteraceae</taxon>
        <taxon>Desulfamplus</taxon>
    </lineage>
</organism>
<evidence type="ECO:0000313" key="1">
    <source>
        <dbReference type="EMBL" id="SLM30817.1"/>
    </source>
</evidence>
<protein>
    <submittedName>
        <fullName evidence="1">Uncharacterized protein</fullName>
    </submittedName>
</protein>
<proteinExistence type="predicted"/>
<accession>A0A1W1HE95</accession>
<dbReference type="Proteomes" id="UP000191931">
    <property type="component" value="Unassembled WGS sequence"/>
</dbReference>
<gene>
    <name evidence="1" type="ORF">MTBBW1_2470004</name>
</gene>
<evidence type="ECO:0000313" key="2">
    <source>
        <dbReference type="Proteomes" id="UP000191931"/>
    </source>
</evidence>